<evidence type="ECO:0000259" key="6">
    <source>
        <dbReference type="Pfam" id="PF00700"/>
    </source>
</evidence>
<feature type="domain" description="Flagellin N-terminal" evidence="5">
    <location>
        <begin position="12"/>
        <end position="124"/>
    </location>
</feature>
<dbReference type="Proteomes" id="UP001157134">
    <property type="component" value="Unassembled WGS sequence"/>
</dbReference>
<evidence type="ECO:0000256" key="4">
    <source>
        <dbReference type="RuleBase" id="RU362073"/>
    </source>
</evidence>
<name>A0ABQ6H8J9_9GAMM</name>
<dbReference type="RefSeq" id="WP_284295526.1">
    <property type="nucleotide sequence ID" value="NZ_BSSV01000001.1"/>
</dbReference>
<feature type="domain" description="Flagellin C-terminal" evidence="6">
    <location>
        <begin position="145"/>
        <end position="211"/>
    </location>
</feature>
<dbReference type="InterPro" id="IPR046358">
    <property type="entry name" value="Flagellin_C"/>
</dbReference>
<dbReference type="InterPro" id="IPR001029">
    <property type="entry name" value="Flagellin_N"/>
</dbReference>
<dbReference type="SUPFAM" id="SSF64518">
    <property type="entry name" value="Phase 1 flagellin"/>
    <property type="match status" value="1"/>
</dbReference>
<evidence type="ECO:0000313" key="8">
    <source>
        <dbReference type="Proteomes" id="UP001157134"/>
    </source>
</evidence>
<dbReference type="PRINTS" id="PR00207">
    <property type="entry name" value="FLAGELLIN"/>
</dbReference>
<keyword evidence="7" id="KW-0966">Cell projection</keyword>
<accession>A0ABQ6H8J9</accession>
<keyword evidence="7" id="KW-0282">Flagellum</keyword>
<protein>
    <recommendedName>
        <fullName evidence="4">Flagellin</fullName>
    </recommendedName>
</protein>
<evidence type="ECO:0000313" key="7">
    <source>
        <dbReference type="EMBL" id="GLX83977.1"/>
    </source>
</evidence>
<dbReference type="PANTHER" id="PTHR42792">
    <property type="entry name" value="FLAGELLIN"/>
    <property type="match status" value="1"/>
</dbReference>
<sequence>MPLTINSPSSSINTLNRLNEEKDEKQEQLASGKRINDAADDPAGLQISNRLTSQINGNTQLSVNAQDQINLNNIQGAQFSSITDSLQRASVLAVQAGNPLADQSAIQDEFSQITDEVNALASDALGQDNFLSGLDASDPAASQAAIESALDTVATSASQTGAASNALTSQVATNETSVVNLSESRSRIVDTDFAEASSEQAKLDALLQATITTKKEEEARKGLLINQLV</sequence>
<comment type="subcellular location">
    <subcellularLocation>
        <location evidence="4">Secreted</location>
    </subcellularLocation>
    <subcellularLocation>
        <location evidence="4">Bacterial flagellum</location>
    </subcellularLocation>
</comment>
<dbReference type="Pfam" id="PF00700">
    <property type="entry name" value="Flagellin_C"/>
    <property type="match status" value="1"/>
</dbReference>
<dbReference type="EMBL" id="BSSV01000001">
    <property type="protein sequence ID" value="GLX83977.1"/>
    <property type="molecule type" value="Genomic_DNA"/>
</dbReference>
<dbReference type="Gene3D" id="1.20.1330.10">
    <property type="entry name" value="f41 fragment of flagellin, N-terminal domain"/>
    <property type="match status" value="1"/>
</dbReference>
<dbReference type="PANTHER" id="PTHR42792:SF2">
    <property type="entry name" value="FLAGELLIN"/>
    <property type="match status" value="1"/>
</dbReference>
<gene>
    <name evidence="7" type="ORF">tloyanaT_02290</name>
</gene>
<keyword evidence="7" id="KW-0969">Cilium</keyword>
<keyword evidence="8" id="KW-1185">Reference proteome</keyword>
<dbReference type="InterPro" id="IPR001492">
    <property type="entry name" value="Flagellin"/>
</dbReference>
<evidence type="ECO:0000256" key="1">
    <source>
        <dbReference type="ARBA" id="ARBA00005709"/>
    </source>
</evidence>
<evidence type="ECO:0000256" key="2">
    <source>
        <dbReference type="ARBA" id="ARBA00022525"/>
    </source>
</evidence>
<organism evidence="7 8">
    <name type="scientific">Thalassotalea loyana</name>
    <dbReference type="NCBI Taxonomy" id="280483"/>
    <lineage>
        <taxon>Bacteria</taxon>
        <taxon>Pseudomonadati</taxon>
        <taxon>Pseudomonadota</taxon>
        <taxon>Gammaproteobacteria</taxon>
        <taxon>Alteromonadales</taxon>
        <taxon>Colwelliaceae</taxon>
        <taxon>Thalassotalea</taxon>
    </lineage>
</organism>
<comment type="caution">
    <text evidence="7">The sequence shown here is derived from an EMBL/GenBank/DDBJ whole genome shotgun (WGS) entry which is preliminary data.</text>
</comment>
<proteinExistence type="inferred from homology"/>
<evidence type="ECO:0000256" key="3">
    <source>
        <dbReference type="ARBA" id="ARBA00023143"/>
    </source>
</evidence>
<comment type="function">
    <text evidence="4">Flagellin is the subunit protein which polymerizes to form the filaments of bacterial flagella.</text>
</comment>
<evidence type="ECO:0000259" key="5">
    <source>
        <dbReference type="Pfam" id="PF00669"/>
    </source>
</evidence>
<reference evidence="7 8" key="1">
    <citation type="submission" date="2023-03" db="EMBL/GenBank/DDBJ databases">
        <title>Thalassotalea loyana LMG 22536T draft genome sequence.</title>
        <authorList>
            <person name="Sawabe T."/>
        </authorList>
    </citation>
    <scope>NUCLEOTIDE SEQUENCE [LARGE SCALE GENOMIC DNA]</scope>
    <source>
        <strain evidence="7 8">LMG 22536</strain>
    </source>
</reference>
<comment type="similarity">
    <text evidence="1 4">Belongs to the bacterial flagellin family.</text>
</comment>
<dbReference type="Pfam" id="PF00669">
    <property type="entry name" value="Flagellin_N"/>
    <property type="match status" value="1"/>
</dbReference>
<keyword evidence="3 4" id="KW-0975">Bacterial flagellum</keyword>
<keyword evidence="2 4" id="KW-0964">Secreted</keyword>